<name>A0A163IYZ0_ABSGL</name>
<accession>A0A163IYZ0</accession>
<feature type="domain" description="Aromatic amino acid beta-eliminating lyase/threonine aldolase" evidence="6">
    <location>
        <begin position="6"/>
        <end position="286"/>
    </location>
</feature>
<evidence type="ECO:0000256" key="1">
    <source>
        <dbReference type="ARBA" id="ARBA00001933"/>
    </source>
</evidence>
<evidence type="ECO:0000259" key="6">
    <source>
        <dbReference type="Pfam" id="PF01212"/>
    </source>
</evidence>
<dbReference type="InterPro" id="IPR001597">
    <property type="entry name" value="ArAA_b-elim_lyase/Thr_aldolase"/>
</dbReference>
<evidence type="ECO:0000313" key="8">
    <source>
        <dbReference type="Proteomes" id="UP000078561"/>
    </source>
</evidence>
<dbReference type="InterPro" id="IPR015422">
    <property type="entry name" value="PyrdxlP-dep_Trfase_small"/>
</dbReference>
<dbReference type="SUPFAM" id="SSF53383">
    <property type="entry name" value="PLP-dependent transferases"/>
    <property type="match status" value="1"/>
</dbReference>
<dbReference type="FunFam" id="3.40.640.10:FF:000030">
    <property type="entry name" value="Low-specificity L-threonine aldolase"/>
    <property type="match status" value="1"/>
</dbReference>
<sequence>MPVVYDLTSDTATQPTDDMFDLMKTASRGDDVFSQDESVHELEKYMADLLGHEAALFGTSGTMTNQLGLRCWLLHPPQSVLCDSRAHVHVYECGGIAYHSQAAVTPVVASNGLYLTKEDVEAHISTDTLCGAPTKVISLENTLNGTIMPIEEIARISKLARSRGIKMHLDGARLFEASQATGVSMKEYGQHFDSVSVCLSKGAGAPIGSILISDTTTIQHSRHLRKLMGGGWRQAGPLAKVALHCIQTIVPTMPQTHKLTRRLADGLTDLGFRLLIPCHTNMLFMDFKPLPSVAVLAEPLLAQGIKISSTPGATICRIVLHYQVTAEAVDCFLRVATDIAGKYKIVPALGDEDSAICSRSSSVASSVTDLSAAYPSVQ</sequence>
<comment type="similarity">
    <text evidence="2">Belongs to the threonine aldolase family.</text>
</comment>
<evidence type="ECO:0000256" key="4">
    <source>
        <dbReference type="ARBA" id="ARBA00023239"/>
    </source>
</evidence>
<dbReference type="GO" id="GO:0006545">
    <property type="term" value="P:glycine biosynthetic process"/>
    <property type="evidence" value="ECO:0007669"/>
    <property type="project" value="TreeGrafter"/>
</dbReference>
<dbReference type="FunCoup" id="A0A163IYZ0">
    <property type="interactions" value="494"/>
</dbReference>
<dbReference type="Pfam" id="PF01212">
    <property type="entry name" value="Beta_elim_lyase"/>
    <property type="match status" value="1"/>
</dbReference>
<keyword evidence="8" id="KW-1185">Reference proteome</keyword>
<dbReference type="NCBIfam" id="NF041359">
    <property type="entry name" value="GntG_guanitoxin"/>
    <property type="match status" value="1"/>
</dbReference>
<dbReference type="PANTHER" id="PTHR48097:SF9">
    <property type="entry name" value="L-THREONINE ALDOLASE"/>
    <property type="match status" value="1"/>
</dbReference>
<dbReference type="STRING" id="4829.A0A163IYZ0"/>
<protein>
    <recommendedName>
        <fullName evidence="6">Aromatic amino acid beta-eliminating lyase/threonine aldolase domain-containing protein</fullName>
    </recommendedName>
</protein>
<keyword evidence="3" id="KW-0663">Pyridoxal phosphate</keyword>
<dbReference type="EMBL" id="LT552246">
    <property type="protein sequence ID" value="SAL98580.1"/>
    <property type="molecule type" value="Genomic_DNA"/>
</dbReference>
<dbReference type="PIRSF" id="PIRSF017617">
    <property type="entry name" value="Thr_aldolase"/>
    <property type="match status" value="1"/>
</dbReference>
<reference evidence="7" key="1">
    <citation type="submission" date="2016-04" db="EMBL/GenBank/DDBJ databases">
        <authorList>
            <person name="Evans L.H."/>
            <person name="Alamgir A."/>
            <person name="Owens N."/>
            <person name="Weber N.D."/>
            <person name="Virtaneva K."/>
            <person name="Barbian K."/>
            <person name="Babar A."/>
            <person name="Rosenke K."/>
        </authorList>
    </citation>
    <scope>NUCLEOTIDE SEQUENCE [LARGE SCALE GENOMIC DNA]</scope>
    <source>
        <strain evidence="7">CBS 101.48</strain>
    </source>
</reference>
<dbReference type="Proteomes" id="UP000078561">
    <property type="component" value="Unassembled WGS sequence"/>
</dbReference>
<keyword evidence="4" id="KW-0456">Lyase</keyword>
<dbReference type="InterPro" id="IPR015421">
    <property type="entry name" value="PyrdxlP-dep_Trfase_major"/>
</dbReference>
<dbReference type="GO" id="GO:0005829">
    <property type="term" value="C:cytosol"/>
    <property type="evidence" value="ECO:0007669"/>
    <property type="project" value="TreeGrafter"/>
</dbReference>
<feature type="modified residue" description="N6-(pyridoxal phosphate)lysine" evidence="5">
    <location>
        <position position="201"/>
    </location>
</feature>
<dbReference type="PANTHER" id="PTHR48097">
    <property type="entry name" value="L-THREONINE ALDOLASE-RELATED"/>
    <property type="match status" value="1"/>
</dbReference>
<dbReference type="Gene3D" id="3.90.1150.10">
    <property type="entry name" value="Aspartate Aminotransferase, domain 1"/>
    <property type="match status" value="1"/>
</dbReference>
<evidence type="ECO:0000256" key="3">
    <source>
        <dbReference type="ARBA" id="ARBA00022898"/>
    </source>
</evidence>
<comment type="cofactor">
    <cofactor evidence="1">
        <name>pyridoxal 5'-phosphate</name>
        <dbReference type="ChEBI" id="CHEBI:597326"/>
    </cofactor>
</comment>
<dbReference type="Gene3D" id="3.40.640.10">
    <property type="entry name" value="Type I PLP-dependent aspartate aminotransferase-like (Major domain)"/>
    <property type="match status" value="1"/>
</dbReference>
<organism evidence="7">
    <name type="scientific">Absidia glauca</name>
    <name type="common">Pin mould</name>
    <dbReference type="NCBI Taxonomy" id="4829"/>
    <lineage>
        <taxon>Eukaryota</taxon>
        <taxon>Fungi</taxon>
        <taxon>Fungi incertae sedis</taxon>
        <taxon>Mucoromycota</taxon>
        <taxon>Mucoromycotina</taxon>
        <taxon>Mucoromycetes</taxon>
        <taxon>Mucorales</taxon>
        <taxon>Cunninghamellaceae</taxon>
        <taxon>Absidia</taxon>
    </lineage>
</organism>
<proteinExistence type="inferred from homology"/>
<gene>
    <name evidence="7" type="primary">ABSGL_04131.1 scaffold 5122</name>
</gene>
<dbReference type="GO" id="GO:0006567">
    <property type="term" value="P:L-threonine catabolic process"/>
    <property type="evidence" value="ECO:0007669"/>
    <property type="project" value="TreeGrafter"/>
</dbReference>
<dbReference type="InterPro" id="IPR015424">
    <property type="entry name" value="PyrdxlP-dep_Trfase"/>
</dbReference>
<dbReference type="OMA" id="GATICRI"/>
<evidence type="ECO:0000256" key="5">
    <source>
        <dbReference type="PIRSR" id="PIRSR017617-1"/>
    </source>
</evidence>
<dbReference type="AlphaFoldDB" id="A0A163IYZ0"/>
<dbReference type="InParanoid" id="A0A163IYZ0"/>
<dbReference type="InterPro" id="IPR023603">
    <property type="entry name" value="Low_specificity_L-TA-like"/>
</dbReference>
<evidence type="ECO:0000256" key="2">
    <source>
        <dbReference type="ARBA" id="ARBA00006966"/>
    </source>
</evidence>
<dbReference type="GO" id="GO:0008732">
    <property type="term" value="F:L-allo-threonine aldolase activity"/>
    <property type="evidence" value="ECO:0007669"/>
    <property type="project" value="TreeGrafter"/>
</dbReference>
<dbReference type="OrthoDB" id="10261951at2759"/>
<evidence type="ECO:0000313" key="7">
    <source>
        <dbReference type="EMBL" id="SAL98580.1"/>
    </source>
</evidence>